<dbReference type="VEuPathDB" id="FungiDB:F503_05372"/>
<feature type="region of interest" description="Disordered" evidence="1">
    <location>
        <begin position="81"/>
        <end position="179"/>
    </location>
</feature>
<sequence>MSTDHHFRIGRGGAGNFFSKKDLEEAEQKDLEAQNGDAPAQPPAPPQPQQSPYTRGGRGGAGNFYDAAAVAAAERDEAVEAARIQSTTTQSSAGPASADSPAVVSPSQPRKSAGTRPMISGRGGAGNWAASNAAAAEAEEEQKRKEAAIAAQIQQDVDAGLLMPPKTYHQAPVTREREK</sequence>
<feature type="compositionally biased region" description="Pro residues" evidence="1">
    <location>
        <begin position="40"/>
        <end position="49"/>
    </location>
</feature>
<dbReference type="OrthoDB" id="4159136at2759"/>
<dbReference type="PANTHER" id="PTHR34693:SF1">
    <property type="entry name" value="PROTEIN PAR32"/>
    <property type="match status" value="1"/>
</dbReference>
<dbReference type="eggNOG" id="ENOG502SD3B">
    <property type="taxonomic scope" value="Eukaryota"/>
</dbReference>
<dbReference type="InterPro" id="IPR022024">
    <property type="entry name" value="DUF3602"/>
</dbReference>
<dbReference type="Proteomes" id="UP000016923">
    <property type="component" value="Unassembled WGS sequence"/>
</dbReference>
<evidence type="ECO:0000313" key="2">
    <source>
        <dbReference type="EMBL" id="EPE10277.1"/>
    </source>
</evidence>
<dbReference type="HOGENOM" id="CLU_112553_0_0_1"/>
<feature type="compositionally biased region" description="Low complexity" evidence="1">
    <location>
        <begin position="90"/>
        <end position="109"/>
    </location>
</feature>
<gene>
    <name evidence="2" type="ORF">F503_05372</name>
</gene>
<organism evidence="2 3">
    <name type="scientific">Ophiostoma piceae (strain UAMH 11346)</name>
    <name type="common">Sap stain fungus</name>
    <dbReference type="NCBI Taxonomy" id="1262450"/>
    <lineage>
        <taxon>Eukaryota</taxon>
        <taxon>Fungi</taxon>
        <taxon>Dikarya</taxon>
        <taxon>Ascomycota</taxon>
        <taxon>Pezizomycotina</taxon>
        <taxon>Sordariomycetes</taxon>
        <taxon>Sordariomycetidae</taxon>
        <taxon>Ophiostomatales</taxon>
        <taxon>Ophiostomataceae</taxon>
        <taxon>Ophiostoma</taxon>
    </lineage>
</organism>
<accession>S3CBL8</accession>
<name>S3CBL8_OPHP1</name>
<protein>
    <submittedName>
        <fullName evidence="2">Uncharacterized protein</fullName>
    </submittedName>
</protein>
<keyword evidence="3" id="KW-1185">Reference proteome</keyword>
<reference evidence="2 3" key="1">
    <citation type="journal article" date="2013" name="BMC Genomics">
        <title>The genome and transcriptome of the pine saprophyte Ophiostoma piceae, and a comparison with the bark beetle-associated pine pathogen Grosmannia clavigera.</title>
        <authorList>
            <person name="Haridas S."/>
            <person name="Wang Y."/>
            <person name="Lim L."/>
            <person name="Massoumi Alamouti S."/>
            <person name="Jackman S."/>
            <person name="Docking R."/>
            <person name="Robertson G."/>
            <person name="Birol I."/>
            <person name="Bohlmann J."/>
            <person name="Breuil C."/>
        </authorList>
    </citation>
    <scope>NUCLEOTIDE SEQUENCE [LARGE SCALE GENOMIC DNA]</scope>
    <source>
        <strain evidence="2 3">UAMH 11346</strain>
    </source>
</reference>
<feature type="region of interest" description="Disordered" evidence="1">
    <location>
        <begin position="1"/>
        <end position="63"/>
    </location>
</feature>
<dbReference type="PANTHER" id="PTHR34693">
    <property type="entry name" value="PROTEIN PAR32"/>
    <property type="match status" value="1"/>
</dbReference>
<dbReference type="OMA" id="WKHAISF"/>
<dbReference type="Pfam" id="PF12223">
    <property type="entry name" value="DUF3602"/>
    <property type="match status" value="1"/>
</dbReference>
<dbReference type="AlphaFoldDB" id="S3CBL8"/>
<evidence type="ECO:0000256" key="1">
    <source>
        <dbReference type="SAM" id="MobiDB-lite"/>
    </source>
</evidence>
<dbReference type="EMBL" id="KE148146">
    <property type="protein sequence ID" value="EPE10277.1"/>
    <property type="molecule type" value="Genomic_DNA"/>
</dbReference>
<evidence type="ECO:0000313" key="3">
    <source>
        <dbReference type="Proteomes" id="UP000016923"/>
    </source>
</evidence>
<dbReference type="InterPro" id="IPR053203">
    <property type="entry name" value="Cisplatin_resist-associated"/>
</dbReference>
<proteinExistence type="predicted"/>
<feature type="compositionally biased region" description="Basic and acidic residues" evidence="1">
    <location>
        <begin position="19"/>
        <end position="32"/>
    </location>
</feature>
<feature type="compositionally biased region" description="Low complexity" evidence="1">
    <location>
        <begin position="127"/>
        <end position="136"/>
    </location>
</feature>